<dbReference type="Pfam" id="PF07714">
    <property type="entry name" value="PK_Tyr_Ser-Thr"/>
    <property type="match status" value="1"/>
</dbReference>
<keyword evidence="1" id="KW-0812">Transmembrane</keyword>
<keyword evidence="4" id="KW-1185">Reference proteome</keyword>
<protein>
    <recommendedName>
        <fullName evidence="2">Serine-threonine/tyrosine-protein kinase catalytic domain-containing protein</fullName>
    </recommendedName>
</protein>
<comment type="caution">
    <text evidence="3">The sequence shown here is derived from an EMBL/GenBank/DDBJ whole genome shotgun (WGS) entry which is preliminary data.</text>
</comment>
<proteinExistence type="predicted"/>
<name>A0ABQ9X1Q6_9EUKA</name>
<dbReference type="EMBL" id="JARBJD010000250">
    <property type="protein sequence ID" value="KAK2945694.1"/>
    <property type="molecule type" value="Genomic_DNA"/>
</dbReference>
<accession>A0ABQ9X1Q6</accession>
<dbReference type="InterPro" id="IPR011009">
    <property type="entry name" value="Kinase-like_dom_sf"/>
</dbReference>
<organism evidence="3 4">
    <name type="scientific">Blattamonas nauphoetae</name>
    <dbReference type="NCBI Taxonomy" id="2049346"/>
    <lineage>
        <taxon>Eukaryota</taxon>
        <taxon>Metamonada</taxon>
        <taxon>Preaxostyla</taxon>
        <taxon>Oxymonadida</taxon>
        <taxon>Blattamonas</taxon>
    </lineage>
</organism>
<feature type="transmembrane region" description="Helical" evidence="1">
    <location>
        <begin position="2286"/>
        <end position="2308"/>
    </location>
</feature>
<dbReference type="InterPro" id="IPR001245">
    <property type="entry name" value="Ser-Thr/Tyr_kinase_cat_dom"/>
</dbReference>
<feature type="domain" description="Serine-threonine/tyrosine-protein kinase catalytic" evidence="2">
    <location>
        <begin position="2507"/>
        <end position="2611"/>
    </location>
</feature>
<dbReference type="Gene3D" id="1.10.510.10">
    <property type="entry name" value="Transferase(Phosphotransferase) domain 1"/>
    <property type="match status" value="1"/>
</dbReference>
<evidence type="ECO:0000313" key="3">
    <source>
        <dbReference type="EMBL" id="KAK2945694.1"/>
    </source>
</evidence>
<gene>
    <name evidence="3" type="ORF">BLNAU_19363</name>
</gene>
<dbReference type="SUPFAM" id="SSF51126">
    <property type="entry name" value="Pectin lyase-like"/>
    <property type="match status" value="2"/>
</dbReference>
<dbReference type="Proteomes" id="UP001281761">
    <property type="component" value="Unassembled WGS sequence"/>
</dbReference>
<reference evidence="3 4" key="1">
    <citation type="journal article" date="2022" name="bioRxiv">
        <title>Genomics of Preaxostyla Flagellates Illuminates Evolutionary Transitions and the Path Towards Mitochondrial Loss.</title>
        <authorList>
            <person name="Novak L.V.F."/>
            <person name="Treitli S.C."/>
            <person name="Pyrih J."/>
            <person name="Halakuc P."/>
            <person name="Pipaliya S.V."/>
            <person name="Vacek V."/>
            <person name="Brzon O."/>
            <person name="Soukal P."/>
            <person name="Eme L."/>
            <person name="Dacks J.B."/>
            <person name="Karnkowska A."/>
            <person name="Elias M."/>
            <person name="Hampl V."/>
        </authorList>
    </citation>
    <scope>NUCLEOTIDE SEQUENCE [LARGE SCALE GENOMIC DNA]</scope>
    <source>
        <strain evidence="3">NAU3</strain>
        <tissue evidence="3">Gut</tissue>
    </source>
</reference>
<keyword evidence="1" id="KW-0472">Membrane</keyword>
<evidence type="ECO:0000259" key="2">
    <source>
        <dbReference type="Pfam" id="PF07714"/>
    </source>
</evidence>
<evidence type="ECO:0000313" key="4">
    <source>
        <dbReference type="Proteomes" id="UP001281761"/>
    </source>
</evidence>
<dbReference type="InterPro" id="IPR011050">
    <property type="entry name" value="Pectin_lyase_fold/virulence"/>
</dbReference>
<sequence>MQPHLASRTGKTRMLNTKTDYVDGVFYGTVTNDINLGGSFLFSNNTFFSTTQSNIESFICEDEACTIICPAGGCTSGYNILTEEPSPAQYITFKDSLFRECYQAKSGGSISCIPYNTGILTVFDCEFQSCSSGYHAGGIYFARCDAIVHHNTFNDCRAAIYAGAFCGQPYQHTTLFYENTCTLCQAVRADTHFHINNAESDLTVHNNTFSTSFITNSSDCLLITYSSSQASHNLFQNHQTSLHEVFYGSLFFKVVQLPSCTIFGNKFEWDHHLPFSTSWPHTPDVAVAVHDSFTTPLPLVDSTGFFLPPSKKNDVTTTIDDTTNLLFLGALKSDGGYFYEVSAPADSTSPFFSSSGQRNVLIRQFALDMSAASISFAEVSSGDVVVSEIDFTVSTTALTTDFMKVSSATLKLDTILLSSLTLTSASVIRMEGPSTLSVTQSNFGSITQTGSGGGAFLKTSGDSNQIVSITSCSFHTVKSEGDGGVILAQLGTGSTLTVVDTTFTSCSSSGKGGALSIVLSSTGSFALQTGTSFDTCSATSGNALFVQAPTLASVVDRTSMSFLGQSSITPTTALLDLYRGWNTADTTDFVPLILFLCEVGSTGFTKASGSDGELCGFSVYPCSSLTTVQTRLAANGSKTEGKLNAITIQLQTALEQSTSYVCGSHTATITGNTITLSSSGQFATSSVSSSLTLSALTILFAASQTQPAISVSTGSIVVSGCTVGNGVGDIPVSLATVSGGSLELSGTNTIKLVSPSSPLFSVTSGTLSIGAGTTLTHSAIKRTSSLFDLSGGTTTVTSLDIPSLTLESTSSVFSLTNTATLSISSIAFSSISNEGSGSVIHCTSTGTLSLSSVSFSLCNCGVDGKGRSVFVSRSSFTTGDVVMEDVSITTAGTLGSHEVYLEGQNVGSVVTSDWTRLIGANDATLTNAKLEQVFGSDPKSTTNSGPLGYHLYPHTSGPLFVSEGFWDHGKCGQTRLPCSTLTFGWSLLTESKTTLSLSSDITLSTSLSSPANGASISSSSSQTLSFDSNGQFVVEAGSLSFSSIDLTVPTSLTQPLFVVNGSTLTISDTVTITNPSSATHSASLFKVDGGSLTLSSTVFDFTVHFSSSSALLSQTGGSLKLDTVTIGNVSRTNGDGSVVHSTLSSISDKLNISACSFSACSSTGNGGVLFVSCPVDHNPANLNIESTFGSDISCGQGKKGEWIFLRGHSFESYLKDSTWAGSIDSLIAPTDDALLWGEDGSEEASSEYASLSLLYYLKGFRQATIAVGDGGRDGDGCGRTHLECQSLSTAVSHLSGTSPFEIEIVSALSLNQKETFSSSLTLKPSGKPSTITVGEFGIFEVSSNILTLSDLIFDGKGTERSDSLLSIVNTGSMTVTGCMFKNMKTSGKGSVFSSRLNTGHTLSISNSTFSLCSSTGNGGVLFVEMVGGSFVIPTALTFTGCSSEGKGQNLFVVHSDLESLLSGENLDGIKPELPESGLVSTVEKEKWFGSSSSTPTESSSLLFFWHPHTASSGAVHVHKDGESHSLCGLSHLPCSLIQSSLSKSNTDNTTIIDSSFVLNEGITTANSPSTLTSLSKSVTVSVGVDGKFALSSGSLTLSALSFVQLSSLELLEHALISVGSASSSLTVDDCSFKSFRLSLNALIEHSCSSLTLKSSQFTDIIRLEGDGGVLKSVMEEGMSLDVGSVELSSVWTLAGDGDGFFISFNSISDPSKIPPFTLTGLKYSESAGSEWNSEKKACFVWIEGKRLSEWVKVSDDRFAGSYAPIGMESEWLWSVDWEENLNASLLFYLVGHSGAIGVSSSGYSIVQCGYSGVWCRGLEFGMAVADSKGEKQLNIHNTVEISDVIDLNEEYRIHGKLGSSVLSVVDSGGLVVDSGEHVEIDGVSVIVGIDSSSTVLSCVSSELVLHSIVFSCGGNSSSLINSTLMCVDGEGSVGRFSSLSLLCGVSVDGKLLLVKKGTVQMSDLLVSPSIASSDGLVSVVGGSFSLVSLALPTISFSSTPFVLSSFDACSFTNLTCDSLVSDSVLDLSSGRHVTLSSCSFDGVSLPTSNTNQNNEGDDLESLCSWETGLIVINNISKAIIEQTRFSHLPQGALHVNGSVVSLFNTVFIANSANDATFPSMSRNMRCLSGEVEIENEKSGNEESESLWISSEDCVVKKGSGVTVAGLFVPSLDVSLTRSVMHKNKSVSIELVGSMLIPCGLFLLICEAGSSSNLEGFRVELTPTLFGWTNESSISVSLSSSELAQLNSKFGWNGTLVFGDGFQTSWFVVKVSESDERKALMKQAMKWMIPLIAGCVVALLVILIVVIILRRRSSKSKEKKSLLKQDQAEMNDIPPDKMEIVDDMLNPHSISLVATVSDAPFEKADQSRQSQHQQTFNAARGDQHLDPVLGNEVTLAMSCGGREKRDGVIDRKDTLYNRLHSSNKKPIGKFVTAQQIVQALSRLSKSNTHIALFSRFSSHSVLFDKDGHVNLDLTSVPSTPQSLAHTTLAPSLTQAAVSTQRSVGSGAEKQGEGFELLRWRAPEATAESGEPTKEFDARRAVVFSLGLVLFEIETGAVPHGEIDALNASRQMKSGILPRMELVKDCELKELIEACLCVEASKRPNLDDLEERLESVEFSCGSVVLFDGVQ</sequence>
<evidence type="ECO:0000256" key="1">
    <source>
        <dbReference type="SAM" id="Phobius"/>
    </source>
</evidence>
<keyword evidence="1" id="KW-1133">Transmembrane helix</keyword>
<dbReference type="SUPFAM" id="SSF56112">
    <property type="entry name" value="Protein kinase-like (PK-like)"/>
    <property type="match status" value="1"/>
</dbReference>